<dbReference type="PANTHER" id="PTHR43301">
    <property type="entry name" value="ARABINAN ENDO-1,5-ALPHA-L-ARABINOSIDASE"/>
    <property type="match status" value="1"/>
</dbReference>
<comment type="similarity">
    <text evidence="2">Belongs to the glycosyl hydrolase 43 family.</text>
</comment>
<dbReference type="Proteomes" id="UP001230908">
    <property type="component" value="Unassembled WGS sequence"/>
</dbReference>
<protein>
    <submittedName>
        <fullName evidence="6">Family 43 glycosylhydrolase</fullName>
    </submittedName>
</protein>
<dbReference type="SUPFAM" id="SSF75005">
    <property type="entry name" value="Arabinanase/levansucrase/invertase"/>
    <property type="match status" value="1"/>
</dbReference>
<keyword evidence="4" id="KW-0326">Glycosidase</keyword>
<dbReference type="InterPro" id="IPR006710">
    <property type="entry name" value="Glyco_hydro_43"/>
</dbReference>
<evidence type="ECO:0000256" key="4">
    <source>
        <dbReference type="ARBA" id="ARBA00023295"/>
    </source>
</evidence>
<evidence type="ECO:0000256" key="5">
    <source>
        <dbReference type="SAM" id="SignalP"/>
    </source>
</evidence>
<dbReference type="Gene3D" id="2.115.10.20">
    <property type="entry name" value="Glycosyl hydrolase domain, family 43"/>
    <property type="match status" value="1"/>
</dbReference>
<sequence length="230" mass="24483">MKPLVLAAAILTVLSVGAAPPASARPRHATYTNPVSAPAADTFADPAVIRGGDGLWYAFGTSDPLKAGETTHRLIPILRSDDLVHWTYAGDAFSTVTRPAWATPTAGLWAPDIRRIGERYVLYYTVTDTALNPGDDSAIGVATAPTPLGPWTDSGMVEGPPAGTTWLRLAHTAARGEHRYRAGYSTDGRHWTWGGTWTFGAGAAPRIGLIAHGGDDPPATAVFDYFRVYR</sequence>
<name>A0ABU0ZSJ5_9ACTN</name>
<keyword evidence="3" id="KW-0378">Hydrolase</keyword>
<evidence type="ECO:0000256" key="3">
    <source>
        <dbReference type="ARBA" id="ARBA00022801"/>
    </source>
</evidence>
<evidence type="ECO:0000313" key="6">
    <source>
        <dbReference type="EMBL" id="MDQ7909741.1"/>
    </source>
</evidence>
<proteinExistence type="inferred from homology"/>
<comment type="pathway">
    <text evidence="1">Glycan metabolism; L-arabinan degradation.</text>
</comment>
<keyword evidence="5" id="KW-0732">Signal</keyword>
<keyword evidence="7" id="KW-1185">Reference proteome</keyword>
<feature type="chain" id="PRO_5045571538" evidence="5">
    <location>
        <begin position="19"/>
        <end position="230"/>
    </location>
</feature>
<accession>A0ABU0ZSJ5</accession>
<evidence type="ECO:0000256" key="1">
    <source>
        <dbReference type="ARBA" id="ARBA00004834"/>
    </source>
</evidence>
<gene>
    <name evidence="6" type="ORF">RB614_34990</name>
</gene>
<dbReference type="InterPro" id="IPR050727">
    <property type="entry name" value="GH43_arabinanases"/>
</dbReference>
<organism evidence="6 7">
    <name type="scientific">Phytohabitans maris</name>
    <dbReference type="NCBI Taxonomy" id="3071409"/>
    <lineage>
        <taxon>Bacteria</taxon>
        <taxon>Bacillati</taxon>
        <taxon>Actinomycetota</taxon>
        <taxon>Actinomycetes</taxon>
        <taxon>Micromonosporales</taxon>
        <taxon>Micromonosporaceae</taxon>
    </lineage>
</organism>
<evidence type="ECO:0000256" key="2">
    <source>
        <dbReference type="ARBA" id="ARBA00009865"/>
    </source>
</evidence>
<dbReference type="PANTHER" id="PTHR43301:SF3">
    <property type="entry name" value="ARABINAN ENDO-1,5-ALPHA-L-ARABINOSIDASE A-RELATED"/>
    <property type="match status" value="1"/>
</dbReference>
<dbReference type="RefSeq" id="WP_308716999.1">
    <property type="nucleotide sequence ID" value="NZ_JAVHUY010000046.1"/>
</dbReference>
<reference evidence="6 7" key="1">
    <citation type="submission" date="2023-08" db="EMBL/GenBank/DDBJ databases">
        <title>Phytohabitans sansha sp. nov., isolated from marine sediment.</title>
        <authorList>
            <person name="Zhao Y."/>
            <person name="Yi K."/>
        </authorList>
    </citation>
    <scope>NUCLEOTIDE SEQUENCE [LARGE SCALE GENOMIC DNA]</scope>
    <source>
        <strain evidence="6 7">ZYX-F-186</strain>
    </source>
</reference>
<dbReference type="Pfam" id="PF04616">
    <property type="entry name" value="Glyco_hydro_43"/>
    <property type="match status" value="1"/>
</dbReference>
<comment type="caution">
    <text evidence="6">The sequence shown here is derived from an EMBL/GenBank/DDBJ whole genome shotgun (WGS) entry which is preliminary data.</text>
</comment>
<evidence type="ECO:0000313" key="7">
    <source>
        <dbReference type="Proteomes" id="UP001230908"/>
    </source>
</evidence>
<feature type="signal peptide" evidence="5">
    <location>
        <begin position="1"/>
        <end position="18"/>
    </location>
</feature>
<dbReference type="InterPro" id="IPR023296">
    <property type="entry name" value="Glyco_hydro_beta-prop_sf"/>
</dbReference>
<dbReference type="EMBL" id="JAVHUY010000046">
    <property type="protein sequence ID" value="MDQ7909741.1"/>
    <property type="molecule type" value="Genomic_DNA"/>
</dbReference>